<organism evidence="2 3">
    <name type="scientific">Oceanidesulfovibrio marinus</name>
    <dbReference type="NCBI Taxonomy" id="370038"/>
    <lineage>
        <taxon>Bacteria</taxon>
        <taxon>Pseudomonadati</taxon>
        <taxon>Thermodesulfobacteriota</taxon>
        <taxon>Desulfovibrionia</taxon>
        <taxon>Desulfovibrionales</taxon>
        <taxon>Desulfovibrionaceae</taxon>
        <taxon>Oceanidesulfovibrio</taxon>
    </lineage>
</organism>
<dbReference type="Pfam" id="PF00534">
    <property type="entry name" value="Glycos_transf_1"/>
    <property type="match status" value="1"/>
</dbReference>
<sequence>MNFSVFNDLSWLEAPHSFARSGDLVVSERLYLFWTLNSWLQRSFDLEEPAQRNGYLLWWLKSGRREFHCDPFLAPDAYEYWRGQVNEVESLQDLPVTRLAYLLWWGREDVQRSYPLSTPECCERFVDWYMDWGVKTARLPLRMALAPNYWEEPSSAPGLTRLQLLLWEKYDDLRQRFDINTPEGHDSYLAWFAENGDAVVDALPEQRPAISPKPRTIPAGEFERGGLNVVGFVRGELGVGEDVRMAAASLRAAGMDFALVDAPIHSASRSEDDRAAEHLAQAPRYLANLFYLPCVETTRLFMVHGPECFLGRYNIAGWQWELPRWPRPLEPAFKLVQEVWSSSNFTAHAAAEVSPVPVRVMPMAVTVDETPDYGRDYYGLPQNRFCFAFVFDSLSKYARKNPFGLLDAFKLAFERTRDDVALVVKAMNANGDDPVWKAFMAQAELDQRIKVINAVYSRAEILGLFNCCDAVVSLHRSEGFGRTLAEAMLLGKPVVASNYSGNVDFTTPETAFMVEGRTVPVEPWEYHFWQDQVWFDPDMGHAAEQMRACVDQPALAARLAEAGKRTIQDMYNPLTVGRNYQRRLAELGLI</sequence>
<evidence type="ECO:0000313" key="2">
    <source>
        <dbReference type="EMBL" id="TVM36084.1"/>
    </source>
</evidence>
<dbReference type="OrthoDB" id="9816564at2"/>
<dbReference type="EMBL" id="QMIF01000002">
    <property type="protein sequence ID" value="TVM36084.1"/>
    <property type="molecule type" value="Genomic_DNA"/>
</dbReference>
<dbReference type="PANTHER" id="PTHR46656:SF3">
    <property type="entry name" value="PUTATIVE-RELATED"/>
    <property type="match status" value="1"/>
</dbReference>
<reference evidence="2 3" key="1">
    <citation type="submission" date="2018-06" db="EMBL/GenBank/DDBJ databases">
        <title>Complete genome of Desulfovibrio marinus P48SEP.</title>
        <authorList>
            <person name="Crispim J.S."/>
            <person name="Vidigal P.M.P."/>
            <person name="Silva L.C.F."/>
            <person name="Araujo L.C."/>
            <person name="Laguardia C.N."/>
            <person name="Dias R.S."/>
            <person name="Sousa M.P."/>
            <person name="Paula S.O."/>
            <person name="Silva C."/>
        </authorList>
    </citation>
    <scope>NUCLEOTIDE SEQUENCE [LARGE SCALE GENOMIC DNA]</scope>
    <source>
        <strain evidence="2 3">P48SEP</strain>
    </source>
</reference>
<name>A0A6P1ZLW0_9BACT</name>
<proteinExistence type="predicted"/>
<keyword evidence="2" id="KW-0808">Transferase</keyword>
<dbReference type="Proteomes" id="UP000434052">
    <property type="component" value="Unassembled WGS sequence"/>
</dbReference>
<dbReference type="AlphaFoldDB" id="A0A6P1ZLW0"/>
<gene>
    <name evidence="2" type="ORF">DQK91_05425</name>
</gene>
<evidence type="ECO:0000259" key="1">
    <source>
        <dbReference type="Pfam" id="PF00534"/>
    </source>
</evidence>
<dbReference type="PANTHER" id="PTHR46656">
    <property type="entry name" value="PUTATIVE-RELATED"/>
    <property type="match status" value="1"/>
</dbReference>
<feature type="domain" description="Glycosyl transferase family 1" evidence="1">
    <location>
        <begin position="399"/>
        <end position="509"/>
    </location>
</feature>
<accession>A0A6P1ZLW0</accession>
<dbReference type="Gene3D" id="3.40.50.2000">
    <property type="entry name" value="Glycogen Phosphorylase B"/>
    <property type="match status" value="1"/>
</dbReference>
<dbReference type="GO" id="GO:0016757">
    <property type="term" value="F:glycosyltransferase activity"/>
    <property type="evidence" value="ECO:0007669"/>
    <property type="project" value="InterPro"/>
</dbReference>
<protein>
    <submittedName>
        <fullName evidence="2">Glycosyltransferase</fullName>
    </submittedName>
</protein>
<dbReference type="RefSeq" id="WP_144234415.1">
    <property type="nucleotide sequence ID" value="NZ_QMIF01000002.1"/>
</dbReference>
<dbReference type="CDD" id="cd03801">
    <property type="entry name" value="GT4_PimA-like"/>
    <property type="match status" value="1"/>
</dbReference>
<dbReference type="SUPFAM" id="SSF53756">
    <property type="entry name" value="UDP-Glycosyltransferase/glycogen phosphorylase"/>
    <property type="match status" value="1"/>
</dbReference>
<evidence type="ECO:0000313" key="3">
    <source>
        <dbReference type="Proteomes" id="UP000434052"/>
    </source>
</evidence>
<comment type="caution">
    <text evidence="2">The sequence shown here is derived from an EMBL/GenBank/DDBJ whole genome shotgun (WGS) entry which is preliminary data.</text>
</comment>
<dbReference type="InterPro" id="IPR001296">
    <property type="entry name" value="Glyco_trans_1"/>
</dbReference>